<dbReference type="CDD" id="cd14066">
    <property type="entry name" value="STKc_IRAK"/>
    <property type="match status" value="1"/>
</dbReference>
<dbReference type="GO" id="GO:0042803">
    <property type="term" value="F:protein homodimerization activity"/>
    <property type="evidence" value="ECO:0007669"/>
    <property type="project" value="UniProtKB-ARBA"/>
</dbReference>
<dbReference type="InterPro" id="IPR017441">
    <property type="entry name" value="Protein_kinase_ATP_BS"/>
</dbReference>
<dbReference type="PROSITE" id="PS50011">
    <property type="entry name" value="PROTEIN_KINASE_DOM"/>
    <property type="match status" value="1"/>
</dbReference>
<proteinExistence type="predicted"/>
<dbReference type="InterPro" id="IPR011009">
    <property type="entry name" value="Kinase-like_dom_sf"/>
</dbReference>
<dbReference type="InterPro" id="IPR000719">
    <property type="entry name" value="Prot_kinase_dom"/>
</dbReference>
<evidence type="ECO:0000313" key="10">
    <source>
        <dbReference type="Proteomes" id="UP001153076"/>
    </source>
</evidence>
<keyword evidence="5 6" id="KW-0067">ATP-binding</keyword>
<accession>A0A9Q1KM76</accession>
<dbReference type="GO" id="GO:0004674">
    <property type="term" value="F:protein serine/threonine kinase activity"/>
    <property type="evidence" value="ECO:0007669"/>
    <property type="project" value="UniProtKB-KW"/>
</dbReference>
<dbReference type="PROSITE" id="PS00107">
    <property type="entry name" value="PROTEIN_KINASE_ATP"/>
    <property type="match status" value="1"/>
</dbReference>
<evidence type="ECO:0000256" key="1">
    <source>
        <dbReference type="ARBA" id="ARBA00022527"/>
    </source>
</evidence>
<dbReference type="AlphaFoldDB" id="A0A9Q1KM76"/>
<keyword evidence="2" id="KW-0808">Transferase</keyword>
<dbReference type="Gene3D" id="2.130.10.30">
    <property type="entry name" value="Regulator of chromosome condensation 1/beta-lactamase-inhibitor protein II"/>
    <property type="match status" value="2"/>
</dbReference>
<reference evidence="9" key="1">
    <citation type="submission" date="2022-04" db="EMBL/GenBank/DDBJ databases">
        <title>Carnegiea gigantea Genome sequencing and assembly v2.</title>
        <authorList>
            <person name="Copetti D."/>
            <person name="Sanderson M.J."/>
            <person name="Burquez A."/>
            <person name="Wojciechowski M.F."/>
        </authorList>
    </citation>
    <scope>NUCLEOTIDE SEQUENCE</scope>
    <source>
        <strain evidence="9">SGP5-SGP5p</strain>
        <tissue evidence="9">Aerial part</tissue>
    </source>
</reference>
<protein>
    <recommendedName>
        <fullName evidence="8">Protein kinase domain-containing protein</fullName>
    </recommendedName>
</protein>
<keyword evidence="3 6" id="KW-0547">Nucleotide-binding</keyword>
<dbReference type="Gene3D" id="3.30.200.20">
    <property type="entry name" value="Phosphorylase Kinase, domain 1"/>
    <property type="match status" value="1"/>
</dbReference>
<keyword evidence="1" id="KW-0723">Serine/threonine-protein kinase</keyword>
<dbReference type="Gene3D" id="1.10.510.10">
    <property type="entry name" value="Transferase(Phosphotransferase) domain 1"/>
    <property type="match status" value="1"/>
</dbReference>
<evidence type="ECO:0000256" key="2">
    <source>
        <dbReference type="ARBA" id="ARBA00022679"/>
    </source>
</evidence>
<keyword evidence="7" id="KW-1133">Transmembrane helix</keyword>
<dbReference type="PANTHER" id="PTHR46146:SF1">
    <property type="entry name" value="SERINE_THREONINE-PROTEIN KINASE-LIKE PROTEIN CCR3"/>
    <property type="match status" value="1"/>
</dbReference>
<keyword evidence="7" id="KW-0472">Membrane</keyword>
<dbReference type="Pfam" id="PF07714">
    <property type="entry name" value="PK_Tyr_Ser-Thr"/>
    <property type="match status" value="1"/>
</dbReference>
<dbReference type="SMART" id="SM00220">
    <property type="entry name" value="S_TKc"/>
    <property type="match status" value="1"/>
</dbReference>
<feature type="binding site" evidence="6">
    <location>
        <position position="602"/>
    </location>
    <ligand>
        <name>ATP</name>
        <dbReference type="ChEBI" id="CHEBI:30616"/>
    </ligand>
</feature>
<evidence type="ECO:0000313" key="9">
    <source>
        <dbReference type="EMBL" id="KAJ8446195.1"/>
    </source>
</evidence>
<name>A0A9Q1KM76_9CARY</name>
<dbReference type="SUPFAM" id="SSF56112">
    <property type="entry name" value="Protein kinase-like (PK-like)"/>
    <property type="match status" value="1"/>
</dbReference>
<keyword evidence="7" id="KW-0812">Transmembrane</keyword>
<dbReference type="EMBL" id="JAKOGI010000058">
    <property type="protein sequence ID" value="KAJ8446195.1"/>
    <property type="molecule type" value="Genomic_DNA"/>
</dbReference>
<dbReference type="FunFam" id="3.30.200.20:FF:000415">
    <property type="entry name" value="receptor-like serine/threonine-protein kinase NCRK"/>
    <property type="match status" value="1"/>
</dbReference>
<dbReference type="InterPro" id="IPR008271">
    <property type="entry name" value="Ser/Thr_kinase_AS"/>
</dbReference>
<dbReference type="GO" id="GO:0005524">
    <property type="term" value="F:ATP binding"/>
    <property type="evidence" value="ECO:0007669"/>
    <property type="project" value="UniProtKB-UniRule"/>
</dbReference>
<evidence type="ECO:0000256" key="4">
    <source>
        <dbReference type="ARBA" id="ARBA00022777"/>
    </source>
</evidence>
<organism evidence="9 10">
    <name type="scientific">Carnegiea gigantea</name>
    <dbReference type="NCBI Taxonomy" id="171969"/>
    <lineage>
        <taxon>Eukaryota</taxon>
        <taxon>Viridiplantae</taxon>
        <taxon>Streptophyta</taxon>
        <taxon>Embryophyta</taxon>
        <taxon>Tracheophyta</taxon>
        <taxon>Spermatophyta</taxon>
        <taxon>Magnoliopsida</taxon>
        <taxon>eudicotyledons</taxon>
        <taxon>Gunneridae</taxon>
        <taxon>Pentapetalae</taxon>
        <taxon>Caryophyllales</taxon>
        <taxon>Cactineae</taxon>
        <taxon>Cactaceae</taxon>
        <taxon>Cactoideae</taxon>
        <taxon>Echinocereeae</taxon>
        <taxon>Carnegiea</taxon>
    </lineage>
</organism>
<dbReference type="OrthoDB" id="61110at2759"/>
<keyword evidence="10" id="KW-1185">Reference proteome</keyword>
<evidence type="ECO:0000259" key="8">
    <source>
        <dbReference type="PROSITE" id="PS50011"/>
    </source>
</evidence>
<feature type="domain" description="Protein kinase" evidence="8">
    <location>
        <begin position="574"/>
        <end position="858"/>
    </location>
</feature>
<gene>
    <name evidence="9" type="ORF">Cgig2_015966</name>
</gene>
<evidence type="ECO:0000256" key="5">
    <source>
        <dbReference type="ARBA" id="ARBA00022840"/>
    </source>
</evidence>
<dbReference type="PANTHER" id="PTHR46146">
    <property type="entry name" value="SERINE/THREONINE-PROTEIN KINASE-LIKE PROTEIN CCR4"/>
    <property type="match status" value="1"/>
</dbReference>
<evidence type="ECO:0000256" key="6">
    <source>
        <dbReference type="PROSITE-ProRule" id="PRU10141"/>
    </source>
</evidence>
<dbReference type="InterPro" id="IPR009091">
    <property type="entry name" value="RCC1/BLIP-II"/>
</dbReference>
<feature type="transmembrane region" description="Helical" evidence="7">
    <location>
        <begin position="464"/>
        <end position="487"/>
    </location>
</feature>
<evidence type="ECO:0000256" key="3">
    <source>
        <dbReference type="ARBA" id="ARBA00022741"/>
    </source>
</evidence>
<dbReference type="Proteomes" id="UP001153076">
    <property type="component" value="Unassembled WGS sequence"/>
</dbReference>
<dbReference type="InterPro" id="IPR001245">
    <property type="entry name" value="Ser-Thr/Tyr_kinase_cat_dom"/>
</dbReference>
<dbReference type="PROSITE" id="PS00108">
    <property type="entry name" value="PROTEIN_KINASE_ST"/>
    <property type="match status" value="1"/>
</dbReference>
<evidence type="ECO:0000256" key="7">
    <source>
        <dbReference type="SAM" id="Phobius"/>
    </source>
</evidence>
<comment type="caution">
    <text evidence="9">The sequence shown here is derived from an EMBL/GenBank/DDBJ whole genome shotgun (WGS) entry which is preliminary data.</text>
</comment>
<sequence length="875" mass="95528">MEGFGILKQNSQITALVVVRLDRLRPKWEKVYEAFVNSGFVSAIYQQFITSHQFGWCTTMRSTLSCFVIILYLSCVTLFSLPTNVGGLGLSSTVAISYGSSTVCGILAGKSFQGIQCFRGGKRFSILPNTSYEAISGGKDFFCGLSSGGSNLFCWDTRFSNTSFQAKRVYHNVTSPLTDLAVGNDQVCALQARTGILHCWKRGRSPSQSLFSLPEGEIGFDTITSGEGFSCGIVKDDRNVLCWGESGMGDFIESEFGNMSMLSLVAGQSHLCGIAMSGVIICKGNNDSGQLDIPSNTPFHYSGLALGGNYTCALQRNNGSVVCWGGQMSDFLGQKIHSLPFESIVAGMDFACGLASETLTISCWGRGWPRKFNFSLPLRMMIPGPCVRDTCRICGVLPDSTSLCSDNTNICRSCVVDLPLELQPAAGFHKRTSEVVHPITPPTEAPSSLSVSSPPLEKEKYRPFWAYEIFGTVGIISGLFAFGYFLYLRRSRFSSGKLQSIVKAKEINSVGSNSVDTAVVASLSSSAPQSRSSSITQISSLTLGREKSWDNLSKHVEKAEPFTLYELAVATKNFSEENKIGKGSFGTVYRGKFPDGREVAIKREEISTKKERENAFESELTLLSRVHHKHLVGLVGFCEENNERLLVYEYITNGALYDHLHCKSNTEKSSSSLNSWKLRIKIALDAARGIEYLHNYAVPPIIHRDIKSSNILLDSKWVARVSDFGLSLKGPEGEDGSVSIKAVGTVGYIDPEYYVLKVLTTKSDVYGFGVVLLELLTGKRAVFKDIEGNGPTGVVEYAGPFVIAGEVWKVLDKRVEQPIMNESEAVEILACTAMMCVNLEGKERPTMSDVVSNLEKALALCKGSSGTFSPIYSFN</sequence>
<keyword evidence="4" id="KW-0418">Kinase</keyword>
<dbReference type="SUPFAM" id="SSF50985">
    <property type="entry name" value="RCC1/BLIP-II"/>
    <property type="match status" value="1"/>
</dbReference>